<dbReference type="InterPro" id="IPR009057">
    <property type="entry name" value="Homeodomain-like_sf"/>
</dbReference>
<proteinExistence type="predicted"/>
<dbReference type="InterPro" id="IPR001647">
    <property type="entry name" value="HTH_TetR"/>
</dbReference>
<reference evidence="6 7" key="1">
    <citation type="submission" date="2018-11" db="EMBL/GenBank/DDBJ databases">
        <title>Sequencing the genomes of 1000 actinobacteria strains.</title>
        <authorList>
            <person name="Klenk H.-P."/>
        </authorList>
    </citation>
    <scope>NUCLEOTIDE SEQUENCE [LARGE SCALE GENOMIC DNA]</scope>
    <source>
        <strain evidence="6 7">DSM 44254</strain>
    </source>
</reference>
<keyword evidence="7" id="KW-1185">Reference proteome</keyword>
<feature type="domain" description="HTH tetR-type" evidence="5">
    <location>
        <begin position="22"/>
        <end position="81"/>
    </location>
</feature>
<dbReference type="PROSITE" id="PS50977">
    <property type="entry name" value="HTH_TETR_2"/>
    <property type="match status" value="1"/>
</dbReference>
<dbReference type="GO" id="GO:0000976">
    <property type="term" value="F:transcription cis-regulatory region binding"/>
    <property type="evidence" value="ECO:0007669"/>
    <property type="project" value="TreeGrafter"/>
</dbReference>
<evidence type="ECO:0000256" key="3">
    <source>
        <dbReference type="ARBA" id="ARBA00023163"/>
    </source>
</evidence>
<evidence type="ECO:0000256" key="1">
    <source>
        <dbReference type="ARBA" id="ARBA00023015"/>
    </source>
</evidence>
<comment type="caution">
    <text evidence="6">The sequence shown here is derived from an EMBL/GenBank/DDBJ whole genome shotgun (WGS) entry which is preliminary data.</text>
</comment>
<evidence type="ECO:0000313" key="7">
    <source>
        <dbReference type="Proteomes" id="UP000272400"/>
    </source>
</evidence>
<keyword evidence="2 4" id="KW-0238">DNA-binding</keyword>
<sequence>MAGSTAEAAPYIARRPKRADGARNYDAILAAARAAFEADGSEASLEDIAAHAGVAIGTLYRHFPTRAVLVEAATREGLASLVAEATRLTEAEDPLPALQEWMTHAVRHFSVFRGLVGILSRSMYDEGTPSHAMCAAMHESGARLLTRAHTAGTVRPDFTPTDLFDLLTAAAWIRENAAPGHDGSTRMLRLALEGITLPPS</sequence>
<dbReference type="PRINTS" id="PR00455">
    <property type="entry name" value="HTHTETR"/>
</dbReference>
<dbReference type="GO" id="GO:0003700">
    <property type="term" value="F:DNA-binding transcription factor activity"/>
    <property type="evidence" value="ECO:0007669"/>
    <property type="project" value="TreeGrafter"/>
</dbReference>
<dbReference type="SUPFAM" id="SSF46689">
    <property type="entry name" value="Homeodomain-like"/>
    <property type="match status" value="1"/>
</dbReference>
<accession>A0A3N1CV88</accession>
<organism evidence="6 7">
    <name type="scientific">Actinocorallia herbida</name>
    <dbReference type="NCBI Taxonomy" id="58109"/>
    <lineage>
        <taxon>Bacteria</taxon>
        <taxon>Bacillati</taxon>
        <taxon>Actinomycetota</taxon>
        <taxon>Actinomycetes</taxon>
        <taxon>Streptosporangiales</taxon>
        <taxon>Thermomonosporaceae</taxon>
        <taxon>Actinocorallia</taxon>
    </lineage>
</organism>
<protein>
    <submittedName>
        <fullName evidence="6">TetR family transcriptional regulator</fullName>
    </submittedName>
</protein>
<dbReference type="RefSeq" id="WP_123664746.1">
    <property type="nucleotide sequence ID" value="NZ_RJKE01000001.1"/>
</dbReference>
<gene>
    <name evidence="6" type="ORF">EDD29_2759</name>
</gene>
<dbReference type="InterPro" id="IPR050109">
    <property type="entry name" value="HTH-type_TetR-like_transc_reg"/>
</dbReference>
<name>A0A3N1CV88_9ACTN</name>
<evidence type="ECO:0000313" key="6">
    <source>
        <dbReference type="EMBL" id="ROO85219.1"/>
    </source>
</evidence>
<evidence type="ECO:0000256" key="4">
    <source>
        <dbReference type="PROSITE-ProRule" id="PRU00335"/>
    </source>
</evidence>
<dbReference type="Pfam" id="PF00440">
    <property type="entry name" value="TetR_N"/>
    <property type="match status" value="1"/>
</dbReference>
<evidence type="ECO:0000259" key="5">
    <source>
        <dbReference type="PROSITE" id="PS50977"/>
    </source>
</evidence>
<dbReference type="PANTHER" id="PTHR30055:SF234">
    <property type="entry name" value="HTH-TYPE TRANSCRIPTIONAL REGULATOR BETI"/>
    <property type="match status" value="1"/>
</dbReference>
<keyword evidence="1" id="KW-0805">Transcription regulation</keyword>
<evidence type="ECO:0000256" key="2">
    <source>
        <dbReference type="ARBA" id="ARBA00023125"/>
    </source>
</evidence>
<dbReference type="EMBL" id="RJKE01000001">
    <property type="protein sequence ID" value="ROO85219.1"/>
    <property type="molecule type" value="Genomic_DNA"/>
</dbReference>
<dbReference type="OrthoDB" id="3192968at2"/>
<feature type="DNA-binding region" description="H-T-H motif" evidence="4">
    <location>
        <begin position="44"/>
        <end position="63"/>
    </location>
</feature>
<dbReference type="AlphaFoldDB" id="A0A3N1CV88"/>
<dbReference type="Gene3D" id="1.10.357.10">
    <property type="entry name" value="Tetracycline Repressor, domain 2"/>
    <property type="match status" value="1"/>
</dbReference>
<dbReference type="Pfam" id="PF21597">
    <property type="entry name" value="TetR_C_43"/>
    <property type="match status" value="1"/>
</dbReference>
<dbReference type="SUPFAM" id="SSF48498">
    <property type="entry name" value="Tetracyclin repressor-like, C-terminal domain"/>
    <property type="match status" value="1"/>
</dbReference>
<dbReference type="InterPro" id="IPR049445">
    <property type="entry name" value="TetR_SbtR-like_C"/>
</dbReference>
<dbReference type="Proteomes" id="UP000272400">
    <property type="component" value="Unassembled WGS sequence"/>
</dbReference>
<dbReference type="InterPro" id="IPR036271">
    <property type="entry name" value="Tet_transcr_reg_TetR-rel_C_sf"/>
</dbReference>
<dbReference type="PANTHER" id="PTHR30055">
    <property type="entry name" value="HTH-TYPE TRANSCRIPTIONAL REGULATOR RUTR"/>
    <property type="match status" value="1"/>
</dbReference>
<keyword evidence="3" id="KW-0804">Transcription</keyword>